<name>A0A319E358_ASPSB</name>
<sequence>MQNSSPALATDVCNGHVLLLSTLPPTSRYYLGTLPIHANQANLSRHSDRCNNWCSSLLPHFSSKLFPRQSRRLMPRVAYPIHDPPPWLAHLRRSTAMVNSSRNAPGQTREDRLAVCFARRFPCPVAACLLVCRCWSHRQLLMPLDGSYLSSSAN</sequence>
<dbReference type="Proteomes" id="UP000248423">
    <property type="component" value="Unassembled WGS sequence"/>
</dbReference>
<reference evidence="1 2" key="1">
    <citation type="submission" date="2018-02" db="EMBL/GenBank/DDBJ databases">
        <title>The genomes of Aspergillus section Nigri reveals drivers in fungal speciation.</title>
        <authorList>
            <consortium name="DOE Joint Genome Institute"/>
            <person name="Vesth T.C."/>
            <person name="Nybo J."/>
            <person name="Theobald S."/>
            <person name="Brandl J."/>
            <person name="Frisvad J.C."/>
            <person name="Nielsen K.F."/>
            <person name="Lyhne E.K."/>
            <person name="Kogle M.E."/>
            <person name="Kuo A."/>
            <person name="Riley R."/>
            <person name="Clum A."/>
            <person name="Nolan M."/>
            <person name="Lipzen A."/>
            <person name="Salamov A."/>
            <person name="Henrissat B."/>
            <person name="Wiebenga A."/>
            <person name="De vries R.P."/>
            <person name="Grigoriev I.V."/>
            <person name="Mortensen U.H."/>
            <person name="Andersen M.R."/>
            <person name="Baker S.E."/>
        </authorList>
    </citation>
    <scope>NUCLEOTIDE SEQUENCE [LARGE SCALE GENOMIC DNA]</scope>
    <source>
        <strain evidence="1 2">CBS 121057</strain>
    </source>
</reference>
<organism evidence="1 2">
    <name type="scientific">Aspergillus sclerotiicarbonarius (strain CBS 121057 / IBT 28362)</name>
    <dbReference type="NCBI Taxonomy" id="1448318"/>
    <lineage>
        <taxon>Eukaryota</taxon>
        <taxon>Fungi</taxon>
        <taxon>Dikarya</taxon>
        <taxon>Ascomycota</taxon>
        <taxon>Pezizomycotina</taxon>
        <taxon>Eurotiomycetes</taxon>
        <taxon>Eurotiomycetidae</taxon>
        <taxon>Eurotiales</taxon>
        <taxon>Aspergillaceae</taxon>
        <taxon>Aspergillus</taxon>
        <taxon>Aspergillus subgen. Circumdati</taxon>
    </lineage>
</organism>
<gene>
    <name evidence="1" type="ORF">BO78DRAFT_168194</name>
</gene>
<proteinExistence type="predicted"/>
<evidence type="ECO:0000313" key="1">
    <source>
        <dbReference type="EMBL" id="PYI04516.1"/>
    </source>
</evidence>
<accession>A0A319E358</accession>
<dbReference type="EMBL" id="KZ826367">
    <property type="protein sequence ID" value="PYI04516.1"/>
    <property type="molecule type" value="Genomic_DNA"/>
</dbReference>
<dbReference type="VEuPathDB" id="FungiDB:BO78DRAFT_168194"/>
<dbReference type="AlphaFoldDB" id="A0A319E358"/>
<keyword evidence="2" id="KW-1185">Reference proteome</keyword>
<protein>
    <submittedName>
        <fullName evidence="1">Uncharacterized protein</fullName>
    </submittedName>
</protein>
<evidence type="ECO:0000313" key="2">
    <source>
        <dbReference type="Proteomes" id="UP000248423"/>
    </source>
</evidence>